<feature type="compositionally biased region" description="Low complexity" evidence="1">
    <location>
        <begin position="219"/>
        <end position="234"/>
    </location>
</feature>
<organism evidence="2 3">
    <name type="scientific">Stephania cephalantha</name>
    <dbReference type="NCBI Taxonomy" id="152367"/>
    <lineage>
        <taxon>Eukaryota</taxon>
        <taxon>Viridiplantae</taxon>
        <taxon>Streptophyta</taxon>
        <taxon>Embryophyta</taxon>
        <taxon>Tracheophyta</taxon>
        <taxon>Spermatophyta</taxon>
        <taxon>Magnoliopsida</taxon>
        <taxon>Ranunculales</taxon>
        <taxon>Menispermaceae</taxon>
        <taxon>Menispermoideae</taxon>
        <taxon>Cissampelideae</taxon>
        <taxon>Stephania</taxon>
    </lineage>
</organism>
<feature type="compositionally biased region" description="Low complexity" evidence="1">
    <location>
        <begin position="266"/>
        <end position="283"/>
    </location>
</feature>
<sequence length="401" mass="42497">MWRQNRTKPEPSNSIFRLQQRRRRRGTKTTIKGEKSARERGSESGDGRSGGSRRGARSRTAVPAARRGGSARRDALQAAAPVDYGSNSSGGGTAELTNDGRRAMAAAGGRTNERACLERRDAAPAAERGEASAQPTPPMRSGDGEPNDVELRRGGSLPEQSIPAMIQKGEKSARERGRESGDGRSGQLAARSEVANGGSSCGEGSLGETRRAPQRARRTQAATPAAARTTSSPAMDDSSGGYGGRERAGAGASRMRHRSSRWRGEAATPARRLATRRAPAAAPARRDSGDGEVNDVEQRRGGTLPEQSIPGSTAMAQTRSTMSQFAFVRGRALPFPTFGVEPEATPPPLSYWGCPYWRPLFKLTYGGGDIPVVTFAGGGSPTATFVAATPLGFSFLFFTRF</sequence>
<comment type="caution">
    <text evidence="2">The sequence shown here is derived from an EMBL/GenBank/DDBJ whole genome shotgun (WGS) entry which is preliminary data.</text>
</comment>
<feature type="compositionally biased region" description="Basic and acidic residues" evidence="1">
    <location>
        <begin position="168"/>
        <end position="182"/>
    </location>
</feature>
<feature type="region of interest" description="Disordered" evidence="1">
    <location>
        <begin position="1"/>
        <end position="316"/>
    </location>
</feature>
<evidence type="ECO:0000256" key="1">
    <source>
        <dbReference type="SAM" id="MobiDB-lite"/>
    </source>
</evidence>
<accession>A0AAP0JW44</accession>
<feature type="compositionally biased region" description="Basic and acidic residues" evidence="1">
    <location>
        <begin position="111"/>
        <end position="130"/>
    </location>
</feature>
<dbReference type="AlphaFoldDB" id="A0AAP0JW44"/>
<evidence type="ECO:0000313" key="2">
    <source>
        <dbReference type="EMBL" id="KAK9140012.1"/>
    </source>
</evidence>
<evidence type="ECO:0000313" key="3">
    <source>
        <dbReference type="Proteomes" id="UP001419268"/>
    </source>
</evidence>
<reference evidence="2 3" key="1">
    <citation type="submission" date="2024-01" db="EMBL/GenBank/DDBJ databases">
        <title>Genome assemblies of Stephania.</title>
        <authorList>
            <person name="Yang L."/>
        </authorList>
    </citation>
    <scope>NUCLEOTIDE SEQUENCE [LARGE SCALE GENOMIC DNA]</scope>
    <source>
        <strain evidence="2">JXDWG</strain>
        <tissue evidence="2">Leaf</tissue>
    </source>
</reference>
<feature type="compositionally biased region" description="Polar residues" evidence="1">
    <location>
        <begin position="305"/>
        <end position="316"/>
    </location>
</feature>
<name>A0AAP0JW44_9MAGN</name>
<gene>
    <name evidence="2" type="ORF">Scep_009693</name>
</gene>
<protein>
    <submittedName>
        <fullName evidence="2">Uncharacterized protein</fullName>
    </submittedName>
</protein>
<proteinExistence type="predicted"/>
<feature type="compositionally biased region" description="Basic and acidic residues" evidence="1">
    <location>
        <begin position="31"/>
        <end position="46"/>
    </location>
</feature>
<dbReference type="Proteomes" id="UP001419268">
    <property type="component" value="Unassembled WGS sequence"/>
</dbReference>
<dbReference type="EMBL" id="JBBNAG010000004">
    <property type="protein sequence ID" value="KAK9140012.1"/>
    <property type="molecule type" value="Genomic_DNA"/>
</dbReference>
<keyword evidence="3" id="KW-1185">Reference proteome</keyword>